<evidence type="ECO:0000256" key="2">
    <source>
        <dbReference type="SAM" id="MobiDB-lite"/>
    </source>
</evidence>
<evidence type="ECO:0000313" key="4">
    <source>
        <dbReference type="Proteomes" id="UP000265618"/>
    </source>
</evidence>
<gene>
    <name evidence="3" type="ORF">KIPB_008715</name>
</gene>
<feature type="region of interest" description="Disordered" evidence="2">
    <location>
        <begin position="343"/>
        <end position="453"/>
    </location>
</feature>
<dbReference type="Proteomes" id="UP000265618">
    <property type="component" value="Unassembled WGS sequence"/>
</dbReference>
<name>A0A9K3D3T5_9EUKA</name>
<evidence type="ECO:0000313" key="3">
    <source>
        <dbReference type="EMBL" id="GIQ86794.1"/>
    </source>
</evidence>
<proteinExistence type="predicted"/>
<dbReference type="EMBL" id="BDIP01002767">
    <property type="protein sequence ID" value="GIQ86794.1"/>
    <property type="molecule type" value="Genomic_DNA"/>
</dbReference>
<feature type="compositionally biased region" description="Polar residues" evidence="2">
    <location>
        <begin position="420"/>
        <end position="436"/>
    </location>
</feature>
<reference evidence="3 4" key="1">
    <citation type="journal article" date="2018" name="PLoS ONE">
        <title>The draft genome of Kipferlia bialata reveals reductive genome evolution in fornicate parasites.</title>
        <authorList>
            <person name="Tanifuji G."/>
            <person name="Takabayashi S."/>
            <person name="Kume K."/>
            <person name="Takagi M."/>
            <person name="Nakayama T."/>
            <person name="Kamikawa R."/>
            <person name="Inagaki Y."/>
            <person name="Hashimoto T."/>
        </authorList>
    </citation>
    <scope>NUCLEOTIDE SEQUENCE [LARGE SCALE GENOMIC DNA]</scope>
    <source>
        <strain evidence="3">NY0173</strain>
    </source>
</reference>
<dbReference type="AlphaFoldDB" id="A0A9K3D3T5"/>
<feature type="coiled-coil region" evidence="1">
    <location>
        <begin position="284"/>
        <end position="321"/>
    </location>
</feature>
<keyword evidence="1" id="KW-0175">Coiled coil</keyword>
<evidence type="ECO:0000256" key="1">
    <source>
        <dbReference type="SAM" id="Coils"/>
    </source>
</evidence>
<protein>
    <submittedName>
        <fullName evidence="3">Uncharacterized protein</fullName>
    </submittedName>
</protein>
<sequence>MALFTFCGAKSSRKSGDHFEEEPEEMHVEEYVSTEAPYVAEEEAPLDMGMNIEDELEALCNTPPEEEEEVVVAQTGMDMSGMPAEREQVMYMSAEEMESHSAPMLAEPVRTEREDGVELPLEAEVEVRAELPVEEEYVEDKVLVAAPEAVVDAGVSESESEPEPVVVAEPVVEPVVEPVPEPVVEAVVEPIVEPVVEDTPLSLEEALKMTEAELGRERCLRQELEVEATRAHDNIQGLQMRLDEQSRLLDQRRGTLQSIEGERDNIAGKLNDEYVPDDHASLLASELEEKERALTAKSQELDAMRARMEQMEQEHRQTLATLISQVEETHAAQSRMSQSLLSIAPTLVRPESPIRERGGEREKETFMSYESSDEDEVPPHAEFNLPTSSAPPAPADLDGPAPAGPQPTPQLMLVLPGSPLDSNSQVMHSPTKSQKPSRPGRRQPNKANAPSQQ</sequence>
<comment type="caution">
    <text evidence="3">The sequence shown here is derived from an EMBL/GenBank/DDBJ whole genome shotgun (WGS) entry which is preliminary data.</text>
</comment>
<organism evidence="3 4">
    <name type="scientific">Kipferlia bialata</name>
    <dbReference type="NCBI Taxonomy" id="797122"/>
    <lineage>
        <taxon>Eukaryota</taxon>
        <taxon>Metamonada</taxon>
        <taxon>Carpediemonas-like organisms</taxon>
        <taxon>Kipferlia</taxon>
    </lineage>
</organism>
<keyword evidence="4" id="KW-1185">Reference proteome</keyword>
<accession>A0A9K3D3T5</accession>
<feature type="compositionally biased region" description="Basic and acidic residues" evidence="2">
    <location>
        <begin position="352"/>
        <end position="365"/>
    </location>
</feature>
<feature type="coiled-coil region" evidence="1">
    <location>
        <begin position="207"/>
        <end position="241"/>
    </location>
</feature>